<evidence type="ECO:0000313" key="1">
    <source>
        <dbReference type="EMBL" id="KAI3823389.1"/>
    </source>
</evidence>
<name>A0ACB9JTN7_9ASTR</name>
<dbReference type="Proteomes" id="UP001056120">
    <property type="component" value="Linkage Group LG02"/>
</dbReference>
<protein>
    <submittedName>
        <fullName evidence="1">Uncharacterized protein</fullName>
    </submittedName>
</protein>
<sequence>MESESIQPTGKECEPCCSCCEQTLNRSCSKTWYRSVKRKLDELEIETRSFIIPGLSTPEVARVEIENECRVLRKMVTNQQQSIHDLAVELEEERNASSSAANEAMSMILRLQHEKAEIEMEARQFKRFSEQKSSHDQQEIAALEELLYKREQTIQSLTCEVQAYKYRMMSYGLTESEAEGVKGMITNGNNSIATNSVTEFSRFDNYPPLKCHSHEQQPNPELETELEKYTFTETPRHQPILDKVIIGHSLRIKKPSTRFSLDSACSLFATIKEYDHDSNLKKVENCSEFGSEISDRIYTVDSIHYGQPNVNTYDDVVSSRKDSVCHSEIKDPEVMKLYARLHALEADRESMRQAIVNMRTDKAQLVLLKEIAQNLCKDMAPTSRMPVKRKSGFRIFGQSVASFVLWRRNAGQTK</sequence>
<reference evidence="2" key="1">
    <citation type="journal article" date="2022" name="Mol. Ecol. Resour.">
        <title>The genomes of chicory, endive, great burdock and yacon provide insights into Asteraceae palaeo-polyploidization history and plant inulin production.</title>
        <authorList>
            <person name="Fan W."/>
            <person name="Wang S."/>
            <person name="Wang H."/>
            <person name="Wang A."/>
            <person name="Jiang F."/>
            <person name="Liu H."/>
            <person name="Zhao H."/>
            <person name="Xu D."/>
            <person name="Zhang Y."/>
        </authorList>
    </citation>
    <scope>NUCLEOTIDE SEQUENCE [LARGE SCALE GENOMIC DNA]</scope>
    <source>
        <strain evidence="2">cv. Yunnan</strain>
    </source>
</reference>
<reference evidence="1 2" key="2">
    <citation type="journal article" date="2022" name="Mol. Ecol. Resour.">
        <title>The genomes of chicory, endive, great burdock and yacon provide insights into Asteraceae paleo-polyploidization history and plant inulin production.</title>
        <authorList>
            <person name="Fan W."/>
            <person name="Wang S."/>
            <person name="Wang H."/>
            <person name="Wang A."/>
            <person name="Jiang F."/>
            <person name="Liu H."/>
            <person name="Zhao H."/>
            <person name="Xu D."/>
            <person name="Zhang Y."/>
        </authorList>
    </citation>
    <scope>NUCLEOTIDE SEQUENCE [LARGE SCALE GENOMIC DNA]</scope>
    <source>
        <strain evidence="2">cv. Yunnan</strain>
        <tissue evidence="1">Leaves</tissue>
    </source>
</reference>
<accession>A0ACB9JTN7</accession>
<evidence type="ECO:0000313" key="2">
    <source>
        <dbReference type="Proteomes" id="UP001056120"/>
    </source>
</evidence>
<organism evidence="1 2">
    <name type="scientific">Smallanthus sonchifolius</name>
    <dbReference type="NCBI Taxonomy" id="185202"/>
    <lineage>
        <taxon>Eukaryota</taxon>
        <taxon>Viridiplantae</taxon>
        <taxon>Streptophyta</taxon>
        <taxon>Embryophyta</taxon>
        <taxon>Tracheophyta</taxon>
        <taxon>Spermatophyta</taxon>
        <taxon>Magnoliopsida</taxon>
        <taxon>eudicotyledons</taxon>
        <taxon>Gunneridae</taxon>
        <taxon>Pentapetalae</taxon>
        <taxon>asterids</taxon>
        <taxon>campanulids</taxon>
        <taxon>Asterales</taxon>
        <taxon>Asteraceae</taxon>
        <taxon>Asteroideae</taxon>
        <taxon>Heliantheae alliance</taxon>
        <taxon>Millerieae</taxon>
        <taxon>Smallanthus</taxon>
    </lineage>
</organism>
<proteinExistence type="predicted"/>
<gene>
    <name evidence="1" type="ORF">L1987_04824</name>
</gene>
<dbReference type="EMBL" id="CM042019">
    <property type="protein sequence ID" value="KAI3823389.1"/>
    <property type="molecule type" value="Genomic_DNA"/>
</dbReference>
<keyword evidence="2" id="KW-1185">Reference proteome</keyword>
<comment type="caution">
    <text evidence="1">The sequence shown here is derived from an EMBL/GenBank/DDBJ whole genome shotgun (WGS) entry which is preliminary data.</text>
</comment>